<sequence>MDKAHLIIYLAVLASIVSVLITCCLLYLIRDRLSKLFSKNTLLKIKKFLKENFEDTDDSLRSRSSTFESDYINDPKYSFMIGNIYHNVNRHRH</sequence>
<comment type="caution">
    <text evidence="1">The sequence shown here is derived from an EMBL/GenBank/DDBJ whole genome shotgun (WGS) entry which is preliminary data.</text>
</comment>
<dbReference type="RefSeq" id="WP_070275019.1">
    <property type="nucleotide sequence ID" value="NZ_PRBM01000016.1"/>
</dbReference>
<organism evidence="1 2">
    <name type="scientific">Campylobacter jejuni</name>
    <dbReference type="NCBI Taxonomy" id="197"/>
    <lineage>
        <taxon>Bacteria</taxon>
        <taxon>Pseudomonadati</taxon>
        <taxon>Campylobacterota</taxon>
        <taxon>Epsilonproteobacteria</taxon>
        <taxon>Campylobacterales</taxon>
        <taxon>Campylobacteraceae</taxon>
        <taxon>Campylobacter</taxon>
    </lineage>
</organism>
<evidence type="ECO:0000313" key="2">
    <source>
        <dbReference type="Proteomes" id="UP000287237"/>
    </source>
</evidence>
<evidence type="ECO:0000313" key="1">
    <source>
        <dbReference type="EMBL" id="RTJ94576.1"/>
    </source>
</evidence>
<proteinExistence type="predicted"/>
<dbReference type="Proteomes" id="UP000287237">
    <property type="component" value="Unassembled WGS sequence"/>
</dbReference>
<dbReference type="EMBL" id="PRCK01000012">
    <property type="protein sequence ID" value="RTJ94576.1"/>
    <property type="molecule type" value="Genomic_DNA"/>
</dbReference>
<protein>
    <submittedName>
        <fullName evidence="1">Uncharacterized protein</fullName>
    </submittedName>
</protein>
<gene>
    <name evidence="1" type="ORF">C3H42_09000</name>
</gene>
<accession>A0A431CX82</accession>
<name>A0A431CX82_CAMJU</name>
<dbReference type="AlphaFoldDB" id="A0A431CX82"/>
<reference evidence="1 2" key="1">
    <citation type="journal article" date="2019" name="Appl. Environ. Microbiol.">
        <title>Population genetics and characterization of Campylobacter jejuni isolates in western jackdaws and game birds in Finland.</title>
        <authorList>
            <person name="Kovanen S."/>
            <person name="Rossi M."/>
            <person name="Pohja-Mykra M."/>
            <person name="Nieminen T."/>
            <person name="Raunio-Saarnisto M."/>
            <person name="Sauvala M."/>
            <person name="Fredriksson-Ahomaa M."/>
            <person name="Hanninen M.L."/>
            <person name="Kivisto R."/>
        </authorList>
    </citation>
    <scope>NUCLEOTIDE SEQUENCE [LARGE SCALE GENOMIC DNA]</scope>
    <source>
        <strain evidence="1 2">CB296</strain>
    </source>
</reference>